<feature type="transmembrane region" description="Helical" evidence="5">
    <location>
        <begin position="399"/>
        <end position="418"/>
    </location>
</feature>
<feature type="transmembrane region" description="Helical" evidence="5">
    <location>
        <begin position="328"/>
        <end position="346"/>
    </location>
</feature>
<dbReference type="GO" id="GO:0005886">
    <property type="term" value="C:plasma membrane"/>
    <property type="evidence" value="ECO:0007669"/>
    <property type="project" value="UniProtKB-SubCell"/>
</dbReference>
<sequence length="424" mass="45240">MDSAVTAVAPPTTRFGFGRHLALASFWFGINFHWIPILPVLLPYQVSQLLPRYSQGRGLALLFGLGAVFAALLPPLVGAYSDRLHTRWGRRSPIMAIGTAINVAGLLILMLAPSYAVLLAGYLVIQISNNAAGAAFNGVVPDVVPEAQFGKASGVLGAMVQLGSVAGLGATLVMSRVFGHIEWTYAVMAAVITLSLLPTLAAARGEGAEPPPPRVALPFRAALGSFLAPLRGGDFAWVIYTRTMVTAGIWCLLPILQFFFRDVVGVSRPADFTSLWELLLLLAATPFGLAGGWVSDRLGRKPFVYASGAVMSVVVLLFTVFYPTSQPLVLLAGVLFGIGYGLYYAVDWALACATLPDRAHVAKDMGLFHVALTVPQVFVPFLAGFALDLFNQRSPNSGYRVVLGAAAVFYVLGTVFVSRIRSVR</sequence>
<evidence type="ECO:0000256" key="2">
    <source>
        <dbReference type="ARBA" id="ARBA00022692"/>
    </source>
</evidence>
<gene>
    <name evidence="7" type="ORF">JF922_15870</name>
</gene>
<accession>A0A934N8H4</accession>
<dbReference type="AlphaFoldDB" id="A0A934N8H4"/>
<dbReference type="InterPro" id="IPR011701">
    <property type="entry name" value="MFS"/>
</dbReference>
<dbReference type="Pfam" id="PF07690">
    <property type="entry name" value="MFS_1"/>
    <property type="match status" value="1"/>
</dbReference>
<feature type="transmembrane region" description="Helical" evidence="5">
    <location>
        <begin position="303"/>
        <end position="322"/>
    </location>
</feature>
<dbReference type="Gene3D" id="1.20.1250.20">
    <property type="entry name" value="MFS general substrate transporter like domains"/>
    <property type="match status" value="2"/>
</dbReference>
<proteinExistence type="predicted"/>
<dbReference type="Proteomes" id="UP000612893">
    <property type="component" value="Unassembled WGS sequence"/>
</dbReference>
<feature type="transmembrane region" description="Helical" evidence="5">
    <location>
        <begin position="272"/>
        <end position="291"/>
    </location>
</feature>
<dbReference type="PANTHER" id="PTHR23528">
    <property type="match status" value="1"/>
</dbReference>
<feature type="transmembrane region" description="Helical" evidence="5">
    <location>
        <begin position="58"/>
        <end position="80"/>
    </location>
</feature>
<feature type="transmembrane region" description="Helical" evidence="5">
    <location>
        <begin position="152"/>
        <end position="173"/>
    </location>
</feature>
<reference evidence="7" key="1">
    <citation type="submission" date="2020-10" db="EMBL/GenBank/DDBJ databases">
        <title>Ca. Dormibacterota MAGs.</title>
        <authorList>
            <person name="Montgomery K."/>
        </authorList>
    </citation>
    <scope>NUCLEOTIDE SEQUENCE [LARGE SCALE GENOMIC DNA]</scope>
    <source>
        <strain evidence="7">SC8812_S17_10</strain>
    </source>
</reference>
<evidence type="ECO:0000256" key="5">
    <source>
        <dbReference type="SAM" id="Phobius"/>
    </source>
</evidence>
<comment type="subcellular location">
    <subcellularLocation>
        <location evidence="1">Cell membrane</location>
        <topology evidence="1">Multi-pass membrane protein</topology>
    </subcellularLocation>
</comment>
<dbReference type="EMBL" id="JAEKNR010000155">
    <property type="protein sequence ID" value="MBJ7599541.1"/>
    <property type="molecule type" value="Genomic_DNA"/>
</dbReference>
<feature type="transmembrane region" description="Helical" evidence="5">
    <location>
        <begin position="185"/>
        <end position="203"/>
    </location>
</feature>
<dbReference type="PANTHER" id="PTHR23528:SF1">
    <property type="entry name" value="MAJOR FACILITATOR SUPERFAMILY (MFS) PROFILE DOMAIN-CONTAINING PROTEIN"/>
    <property type="match status" value="1"/>
</dbReference>
<feature type="transmembrane region" description="Helical" evidence="5">
    <location>
        <begin position="21"/>
        <end position="46"/>
    </location>
</feature>
<protein>
    <submittedName>
        <fullName evidence="7">MFS transporter</fullName>
    </submittedName>
</protein>
<comment type="caution">
    <text evidence="7">The sequence shown here is derived from an EMBL/GenBank/DDBJ whole genome shotgun (WGS) entry which is preliminary data.</text>
</comment>
<feature type="transmembrane region" description="Helical" evidence="5">
    <location>
        <begin position="367"/>
        <end position="387"/>
    </location>
</feature>
<evidence type="ECO:0000256" key="1">
    <source>
        <dbReference type="ARBA" id="ARBA00004651"/>
    </source>
</evidence>
<evidence type="ECO:0000313" key="7">
    <source>
        <dbReference type="EMBL" id="MBJ7599541.1"/>
    </source>
</evidence>
<dbReference type="InterPro" id="IPR005829">
    <property type="entry name" value="Sugar_transporter_CS"/>
</dbReference>
<dbReference type="InterPro" id="IPR036259">
    <property type="entry name" value="MFS_trans_sf"/>
</dbReference>
<keyword evidence="8" id="KW-1185">Reference proteome</keyword>
<organism evidence="7 8">
    <name type="scientific">Candidatus Nephthysia bennettiae</name>
    <dbReference type="NCBI Taxonomy" id="3127016"/>
    <lineage>
        <taxon>Bacteria</taxon>
        <taxon>Bacillati</taxon>
        <taxon>Candidatus Dormiibacterota</taxon>
        <taxon>Candidatus Dormibacteria</taxon>
        <taxon>Candidatus Dormibacterales</taxon>
        <taxon>Candidatus Dormibacteraceae</taxon>
        <taxon>Candidatus Nephthysia</taxon>
    </lineage>
</organism>
<dbReference type="PROSITE" id="PS50850">
    <property type="entry name" value="MFS"/>
    <property type="match status" value="1"/>
</dbReference>
<evidence type="ECO:0000256" key="3">
    <source>
        <dbReference type="ARBA" id="ARBA00022989"/>
    </source>
</evidence>
<evidence type="ECO:0000259" key="6">
    <source>
        <dbReference type="PROSITE" id="PS50850"/>
    </source>
</evidence>
<evidence type="ECO:0000313" key="8">
    <source>
        <dbReference type="Proteomes" id="UP000612893"/>
    </source>
</evidence>
<evidence type="ECO:0000256" key="4">
    <source>
        <dbReference type="ARBA" id="ARBA00023136"/>
    </source>
</evidence>
<feature type="transmembrane region" description="Helical" evidence="5">
    <location>
        <begin position="239"/>
        <end position="260"/>
    </location>
</feature>
<dbReference type="RefSeq" id="WP_338203066.1">
    <property type="nucleotide sequence ID" value="NZ_JAEKNR010000155.1"/>
</dbReference>
<dbReference type="PROSITE" id="PS00216">
    <property type="entry name" value="SUGAR_TRANSPORT_1"/>
    <property type="match status" value="1"/>
</dbReference>
<dbReference type="InterPro" id="IPR020846">
    <property type="entry name" value="MFS_dom"/>
</dbReference>
<keyword evidence="4 5" id="KW-0472">Membrane</keyword>
<feature type="domain" description="Major facilitator superfamily (MFS) profile" evidence="6">
    <location>
        <begin position="17"/>
        <end position="424"/>
    </location>
</feature>
<feature type="transmembrane region" description="Helical" evidence="5">
    <location>
        <begin position="101"/>
        <end position="125"/>
    </location>
</feature>
<keyword evidence="3 5" id="KW-1133">Transmembrane helix</keyword>
<name>A0A934N8H4_9BACT</name>
<keyword evidence="2 5" id="KW-0812">Transmembrane</keyword>
<dbReference type="SUPFAM" id="SSF103473">
    <property type="entry name" value="MFS general substrate transporter"/>
    <property type="match status" value="1"/>
</dbReference>